<dbReference type="Proteomes" id="UP000604825">
    <property type="component" value="Unassembled WGS sequence"/>
</dbReference>
<keyword evidence="2" id="KW-1185">Reference proteome</keyword>
<dbReference type="EMBL" id="CAJGYO010000008">
    <property type="protein sequence ID" value="CAD6251111.1"/>
    <property type="molecule type" value="Genomic_DNA"/>
</dbReference>
<dbReference type="OrthoDB" id="331263at2759"/>
<dbReference type="InterPro" id="IPR007245">
    <property type="entry name" value="PIG-T"/>
</dbReference>
<dbReference type="GO" id="GO:0016255">
    <property type="term" value="P:attachment of GPI anchor to protein"/>
    <property type="evidence" value="ECO:0007669"/>
    <property type="project" value="InterPro"/>
</dbReference>
<sequence>MCIENLTPWLKLLPCRDKAGIASLLYRPSIYKGYYHSQKLKLRSSKSLCIILDQTLTVVLQPNTGFLHIDEYPPDANQGFDIPSALVSFPEFSSARSYPEIDPVLGSPLLQNFQKNGYFRLQMIIWLMP</sequence>
<name>A0A811Q4Z5_9POAL</name>
<reference evidence="1" key="1">
    <citation type="submission" date="2020-10" db="EMBL/GenBank/DDBJ databases">
        <authorList>
            <person name="Han B."/>
            <person name="Lu T."/>
            <person name="Zhao Q."/>
            <person name="Huang X."/>
            <person name="Zhao Y."/>
        </authorList>
    </citation>
    <scope>NUCLEOTIDE SEQUENCE</scope>
</reference>
<dbReference type="Pfam" id="PF04113">
    <property type="entry name" value="Gpi16"/>
    <property type="match status" value="1"/>
</dbReference>
<dbReference type="AlphaFoldDB" id="A0A811Q4Z5"/>
<dbReference type="PANTHER" id="PTHR12959:SF11">
    <property type="entry name" value="GPI TRANSAMIDASE COMPONENT PIG-T"/>
    <property type="match status" value="1"/>
</dbReference>
<dbReference type="PANTHER" id="PTHR12959">
    <property type="entry name" value="GPI TRANSAMIDASE COMPONENT PIG-T-RELATED"/>
    <property type="match status" value="1"/>
</dbReference>
<gene>
    <name evidence="1" type="ORF">NCGR_LOCUS34877</name>
</gene>
<comment type="caution">
    <text evidence="1">The sequence shown here is derived from an EMBL/GenBank/DDBJ whole genome shotgun (WGS) entry which is preliminary data.</text>
</comment>
<protein>
    <submittedName>
        <fullName evidence="1">Uncharacterized protein</fullName>
    </submittedName>
</protein>
<dbReference type="GO" id="GO:0042765">
    <property type="term" value="C:GPI-anchor transamidase complex"/>
    <property type="evidence" value="ECO:0007669"/>
    <property type="project" value="InterPro"/>
</dbReference>
<evidence type="ECO:0000313" key="2">
    <source>
        <dbReference type="Proteomes" id="UP000604825"/>
    </source>
</evidence>
<organism evidence="1 2">
    <name type="scientific">Miscanthus lutarioriparius</name>
    <dbReference type="NCBI Taxonomy" id="422564"/>
    <lineage>
        <taxon>Eukaryota</taxon>
        <taxon>Viridiplantae</taxon>
        <taxon>Streptophyta</taxon>
        <taxon>Embryophyta</taxon>
        <taxon>Tracheophyta</taxon>
        <taxon>Spermatophyta</taxon>
        <taxon>Magnoliopsida</taxon>
        <taxon>Liliopsida</taxon>
        <taxon>Poales</taxon>
        <taxon>Poaceae</taxon>
        <taxon>PACMAD clade</taxon>
        <taxon>Panicoideae</taxon>
        <taxon>Andropogonodae</taxon>
        <taxon>Andropogoneae</taxon>
        <taxon>Saccharinae</taxon>
        <taxon>Miscanthus</taxon>
    </lineage>
</organism>
<proteinExistence type="predicted"/>
<evidence type="ECO:0000313" key="1">
    <source>
        <dbReference type="EMBL" id="CAD6251111.1"/>
    </source>
</evidence>
<accession>A0A811Q4Z5</accession>